<feature type="compositionally biased region" description="Basic and acidic residues" evidence="1">
    <location>
        <begin position="77"/>
        <end position="86"/>
    </location>
</feature>
<proteinExistence type="predicted"/>
<accession>A0A0R3MAV8</accession>
<feature type="region of interest" description="Disordered" evidence="1">
    <location>
        <begin position="19"/>
        <end position="43"/>
    </location>
</feature>
<dbReference type="EMBL" id="LLYA01000214">
    <property type="protein sequence ID" value="KRR16939.1"/>
    <property type="molecule type" value="Genomic_DNA"/>
</dbReference>
<dbReference type="RefSeq" id="WP_057847677.1">
    <property type="nucleotide sequence ID" value="NZ_LLYA01000214.1"/>
</dbReference>
<evidence type="ECO:0008006" key="4">
    <source>
        <dbReference type="Google" id="ProtNLM"/>
    </source>
</evidence>
<reference evidence="2 3" key="1">
    <citation type="submission" date="2014-03" db="EMBL/GenBank/DDBJ databases">
        <title>Bradyrhizobium valentinum sp. nov., isolated from effective nodules of Lupinus mariae-josephae, a lupine endemic of basic-lime soils in Eastern Spain.</title>
        <authorList>
            <person name="Duran D."/>
            <person name="Rey L."/>
            <person name="Navarro A."/>
            <person name="Busquets A."/>
            <person name="Imperial J."/>
            <person name="Ruiz-Argueso T."/>
        </authorList>
    </citation>
    <scope>NUCLEOTIDE SEQUENCE [LARGE SCALE GENOMIC DNA]</scope>
    <source>
        <strain evidence="2 3">Ro19</strain>
    </source>
</reference>
<organism evidence="2 3">
    <name type="scientific">Bradyrhizobium retamae</name>
    <dbReference type="NCBI Taxonomy" id="1300035"/>
    <lineage>
        <taxon>Bacteria</taxon>
        <taxon>Pseudomonadati</taxon>
        <taxon>Pseudomonadota</taxon>
        <taxon>Alphaproteobacteria</taxon>
        <taxon>Hyphomicrobiales</taxon>
        <taxon>Nitrobacteraceae</taxon>
        <taxon>Bradyrhizobium</taxon>
    </lineage>
</organism>
<feature type="compositionally biased region" description="Gly residues" evidence="1">
    <location>
        <begin position="22"/>
        <end position="31"/>
    </location>
</feature>
<gene>
    <name evidence="2" type="ORF">CQ13_12060</name>
</gene>
<name>A0A0R3MAV8_9BRAD</name>
<evidence type="ECO:0000313" key="2">
    <source>
        <dbReference type="EMBL" id="KRR16939.1"/>
    </source>
</evidence>
<comment type="caution">
    <text evidence="2">The sequence shown here is derived from an EMBL/GenBank/DDBJ whole genome shotgun (WGS) entry which is preliminary data.</text>
</comment>
<sequence>MAKAKALFPSDTIALKISTGGNSAGNGGDGVNTGDISSKPSIEFNPYNKADGADVYVKTGDQVHQKAYWDAGGANVKAEKHSKAEGGKAVSNGDQESDSGHNKSDVDANTSAHQKNYLSADMSQNVWAGIGGDGGNNNKAEGGDVDIKILNDSLNSHETYYIDDSGMLAHG</sequence>
<dbReference type="AlphaFoldDB" id="A0A0R3MAV8"/>
<dbReference type="Proteomes" id="UP000052023">
    <property type="component" value="Unassembled WGS sequence"/>
</dbReference>
<feature type="region of interest" description="Disordered" evidence="1">
    <location>
        <begin position="74"/>
        <end position="108"/>
    </location>
</feature>
<keyword evidence="3" id="KW-1185">Reference proteome</keyword>
<evidence type="ECO:0000256" key="1">
    <source>
        <dbReference type="SAM" id="MobiDB-lite"/>
    </source>
</evidence>
<evidence type="ECO:0000313" key="3">
    <source>
        <dbReference type="Proteomes" id="UP000052023"/>
    </source>
</evidence>
<protein>
    <recommendedName>
        <fullName evidence="4">PE-PGRS family protein</fullName>
    </recommendedName>
</protein>